<keyword evidence="2" id="KW-1185">Reference proteome</keyword>
<evidence type="ECO:0008006" key="3">
    <source>
        <dbReference type="Google" id="ProtNLM"/>
    </source>
</evidence>
<evidence type="ECO:0000313" key="1">
    <source>
        <dbReference type="EMBL" id="SKA71917.1"/>
    </source>
</evidence>
<sequence>MELSAKELQIIKSLDDGSLYASPMIVQQLLRYPGMRNPRLFLSFDYHGQANGYLPVGQCYSDETYTYIAAMPQSPAISPTYTPGATQVLKRLRLAYFDTDLVSYDPSFRQEPTASAYGLALERYLQLLSPSRRTDIRRKLKRLRAFTIKPGNLLDIVEARPWLIEVWSERFSPAELLDQEAYARVTIAWLAAVQHSGRANLKIDRYQLNGKTVGINCCVLHAYQGRLHCDDYLTWYDPKLASGLGIASVVRNLTNPDLLGSRYNLANPGVGGIHPRHLYKLNLLPASIRLTQAVFDTRAIHHNRCVASF</sequence>
<name>A0A1T4W3Z2_9GAMM</name>
<gene>
    <name evidence="1" type="ORF">SAMN02745130_00942</name>
</gene>
<dbReference type="AlphaFoldDB" id="A0A1T4W3Z2"/>
<protein>
    <recommendedName>
        <fullName evidence="3">Acetyltransferase (GNAT) domain-containing protein</fullName>
    </recommendedName>
</protein>
<evidence type="ECO:0000313" key="2">
    <source>
        <dbReference type="Proteomes" id="UP000190460"/>
    </source>
</evidence>
<reference evidence="1 2" key="1">
    <citation type="submission" date="2017-02" db="EMBL/GenBank/DDBJ databases">
        <authorList>
            <person name="Peterson S.W."/>
        </authorList>
    </citation>
    <scope>NUCLEOTIDE SEQUENCE [LARGE SCALE GENOMIC DNA]</scope>
    <source>
        <strain evidence="1 2">ATCC 49788</strain>
    </source>
</reference>
<dbReference type="RefSeq" id="WP_078921431.1">
    <property type="nucleotide sequence ID" value="NZ_FUYB01000003.1"/>
</dbReference>
<accession>A0A1T4W3Z2</accession>
<proteinExistence type="predicted"/>
<dbReference type="EMBL" id="FUYB01000003">
    <property type="protein sequence ID" value="SKA71917.1"/>
    <property type="molecule type" value="Genomic_DNA"/>
</dbReference>
<organism evidence="1 2">
    <name type="scientific">Thiothrix eikelboomii</name>
    <dbReference type="NCBI Taxonomy" id="92487"/>
    <lineage>
        <taxon>Bacteria</taxon>
        <taxon>Pseudomonadati</taxon>
        <taxon>Pseudomonadota</taxon>
        <taxon>Gammaproteobacteria</taxon>
        <taxon>Thiotrichales</taxon>
        <taxon>Thiotrichaceae</taxon>
        <taxon>Thiothrix</taxon>
    </lineage>
</organism>
<dbReference type="Proteomes" id="UP000190460">
    <property type="component" value="Unassembled WGS sequence"/>
</dbReference>